<gene>
    <name evidence="7" type="ORF">EGM181_14320</name>
</gene>
<organism evidence="7 8">
    <name type="scientific">Enterococcus gallinarum</name>
    <dbReference type="NCBI Taxonomy" id="1353"/>
    <lineage>
        <taxon>Bacteria</taxon>
        <taxon>Bacillati</taxon>
        <taxon>Bacillota</taxon>
        <taxon>Bacilli</taxon>
        <taxon>Lactobacillales</taxon>
        <taxon>Enterococcaceae</taxon>
        <taxon>Enterococcus</taxon>
    </lineage>
</organism>
<evidence type="ECO:0000256" key="5">
    <source>
        <dbReference type="ARBA" id="ARBA00023288"/>
    </source>
</evidence>
<evidence type="ECO:0000256" key="4">
    <source>
        <dbReference type="ARBA" id="ARBA00023139"/>
    </source>
</evidence>
<dbReference type="Gene3D" id="3.40.190.10">
    <property type="entry name" value="Periplasmic binding protein-like II"/>
    <property type="match status" value="1"/>
</dbReference>
<evidence type="ECO:0000256" key="3">
    <source>
        <dbReference type="ARBA" id="ARBA00023136"/>
    </source>
</evidence>
<keyword evidence="1" id="KW-1003">Cell membrane</keyword>
<keyword evidence="3" id="KW-0472">Membrane</keyword>
<protein>
    <submittedName>
        <fullName evidence="7">Sugar ABC transporter substrate-binding protein</fullName>
    </submittedName>
</protein>
<keyword evidence="2 6" id="KW-0732">Signal</keyword>
<dbReference type="Pfam" id="PF13416">
    <property type="entry name" value="SBP_bac_8"/>
    <property type="match status" value="1"/>
</dbReference>
<keyword evidence="4" id="KW-0564">Palmitate</keyword>
<evidence type="ECO:0000256" key="2">
    <source>
        <dbReference type="ARBA" id="ARBA00022729"/>
    </source>
</evidence>
<dbReference type="SUPFAM" id="SSF53850">
    <property type="entry name" value="Periplasmic binding protein-like II"/>
    <property type="match status" value="1"/>
</dbReference>
<evidence type="ECO:0000313" key="7">
    <source>
        <dbReference type="EMBL" id="QOG29206.1"/>
    </source>
</evidence>
<name>A0AAE7MT71_ENTGA</name>
<dbReference type="InterPro" id="IPR050490">
    <property type="entry name" value="Bact_solute-bd_prot1"/>
</dbReference>
<evidence type="ECO:0000256" key="6">
    <source>
        <dbReference type="SAM" id="SignalP"/>
    </source>
</evidence>
<keyword evidence="5" id="KW-0449">Lipoprotein</keyword>
<feature type="chain" id="PRO_5042067059" evidence="6">
    <location>
        <begin position="25"/>
        <end position="419"/>
    </location>
</feature>
<evidence type="ECO:0000256" key="1">
    <source>
        <dbReference type="ARBA" id="ARBA00022475"/>
    </source>
</evidence>
<dbReference type="PANTHER" id="PTHR43649:SF33">
    <property type="entry name" value="POLYGALACTURONAN_RHAMNOGALACTURONAN-BINDING PROTEIN YTCQ"/>
    <property type="match status" value="1"/>
</dbReference>
<dbReference type="Proteomes" id="UP000516696">
    <property type="component" value="Chromosome"/>
</dbReference>
<feature type="signal peptide" evidence="6">
    <location>
        <begin position="1"/>
        <end position="24"/>
    </location>
</feature>
<dbReference type="PROSITE" id="PS51257">
    <property type="entry name" value="PROKAR_LIPOPROTEIN"/>
    <property type="match status" value="1"/>
</dbReference>
<accession>A0AAE7MT71</accession>
<dbReference type="InterPro" id="IPR006059">
    <property type="entry name" value="SBP"/>
</dbReference>
<dbReference type="EMBL" id="CP050485">
    <property type="protein sequence ID" value="QOG29206.1"/>
    <property type="molecule type" value="Genomic_DNA"/>
</dbReference>
<evidence type="ECO:0000313" key="8">
    <source>
        <dbReference type="Proteomes" id="UP000516696"/>
    </source>
</evidence>
<dbReference type="PANTHER" id="PTHR43649">
    <property type="entry name" value="ARABINOSE-BINDING PROTEIN-RELATED"/>
    <property type="match status" value="1"/>
</dbReference>
<sequence>MLMKNKILKAGLCVGLLMGLSACGNSDSASSDTVRLFVSGDASEGGAYSKMAKRYEEETGIKVEVTDVPYADMETKISKAVQSDDAPDVARVAGVLPDWGDYLVDLTDIAKKGKTLDSMTIKDEDDKVRALPTDITAVGMFINTDLFDQAGVSYPQNEGEVWTWDEFLEAVDTIQEKTDAKYGFVMDPSDHRLRAFTYQFGGQDFVLNDKTGTYETDDATKAALQKFIDLNNDGTIPKTVWTSGEDASSMFKSGMIPAYMSGSWQIKDFTTNIKDFNWQAIYMPYEATRATNMGGNFMVGFENSKNSEGGQKFMEWLYTPENYTELCELAGYLPAEEGIKVNYADAQAAYDIYNQEIEAAAQPISSKQTADQVAMTMAGYTGLTGAYKDSMIQVLNDEISFDQMIENIEKDYDEGYTKK</sequence>
<dbReference type="CDD" id="cd13585">
    <property type="entry name" value="PBP2_TMBP_like"/>
    <property type="match status" value="1"/>
</dbReference>
<dbReference type="AlphaFoldDB" id="A0AAE7MT71"/>
<reference evidence="7 8" key="1">
    <citation type="submission" date="2020-03" db="EMBL/GenBank/DDBJ databases">
        <title>Characterization of ganglioside-mimicking enterococci.</title>
        <authorList>
            <person name="Patry R.T."/>
            <person name="Nothaft H."/>
            <person name="Bridger R."/>
            <person name="Shajahan A."/>
            <person name="Huynh S."/>
            <person name="Sanchez S."/>
            <person name="Azadi P."/>
            <person name="Cooper K."/>
            <person name="Miller W.G."/>
            <person name="Parker C.T."/>
            <person name="Wells L."/>
            <person name="Szymanski C.M."/>
        </authorList>
    </citation>
    <scope>NUCLEOTIDE SEQUENCE [LARGE SCALE GENOMIC DNA]</scope>
    <source>
        <strain evidence="7 8">EGM181</strain>
    </source>
</reference>
<proteinExistence type="predicted"/>